<name>A0A841C966_9LACT</name>
<evidence type="ECO:0000256" key="3">
    <source>
        <dbReference type="ARBA" id="ARBA00022989"/>
    </source>
</evidence>
<dbReference type="Proteomes" id="UP000562464">
    <property type="component" value="Unassembled WGS sequence"/>
</dbReference>
<dbReference type="GO" id="GO:0009403">
    <property type="term" value="P:toxin biosynthetic process"/>
    <property type="evidence" value="ECO:0007669"/>
    <property type="project" value="InterPro"/>
</dbReference>
<organism evidence="6 7">
    <name type="scientific">Lactovum miscens</name>
    <dbReference type="NCBI Taxonomy" id="190387"/>
    <lineage>
        <taxon>Bacteria</taxon>
        <taxon>Bacillati</taxon>
        <taxon>Bacillota</taxon>
        <taxon>Bacilli</taxon>
        <taxon>Lactobacillales</taxon>
        <taxon>Streptococcaceae</taxon>
        <taxon>Lactovum</taxon>
    </lineage>
</organism>
<dbReference type="PANTHER" id="PTHR37306">
    <property type="entry name" value="COLICIN V PRODUCTION PROTEIN"/>
    <property type="match status" value="1"/>
</dbReference>
<feature type="transmembrane region" description="Helical" evidence="5">
    <location>
        <begin position="115"/>
        <end position="144"/>
    </location>
</feature>
<feature type="transmembrane region" description="Helical" evidence="5">
    <location>
        <begin position="24"/>
        <end position="44"/>
    </location>
</feature>
<keyword evidence="3 5" id="KW-1133">Transmembrane helix</keyword>
<comment type="subcellular location">
    <subcellularLocation>
        <location evidence="1">Membrane</location>
        <topology evidence="1">Multi-pass membrane protein</topology>
    </subcellularLocation>
</comment>
<keyword evidence="7" id="KW-1185">Reference proteome</keyword>
<comment type="caution">
    <text evidence="6">The sequence shown here is derived from an EMBL/GenBank/DDBJ whole genome shotgun (WGS) entry which is preliminary data.</text>
</comment>
<dbReference type="PANTHER" id="PTHR37306:SF1">
    <property type="entry name" value="COLICIN V PRODUCTION PROTEIN"/>
    <property type="match status" value="1"/>
</dbReference>
<keyword evidence="2 5" id="KW-0812">Transmembrane</keyword>
<accession>A0A841C966</accession>
<feature type="transmembrane region" description="Helical" evidence="5">
    <location>
        <begin position="79"/>
        <end position="103"/>
    </location>
</feature>
<evidence type="ECO:0000256" key="5">
    <source>
        <dbReference type="SAM" id="Phobius"/>
    </source>
</evidence>
<protein>
    <submittedName>
        <fullName evidence="6">Putative membrane protein required for colicin V production</fullName>
    </submittedName>
</protein>
<evidence type="ECO:0000256" key="1">
    <source>
        <dbReference type="ARBA" id="ARBA00004141"/>
    </source>
</evidence>
<evidence type="ECO:0000313" key="7">
    <source>
        <dbReference type="Proteomes" id="UP000562464"/>
    </source>
</evidence>
<dbReference type="GO" id="GO:0016020">
    <property type="term" value="C:membrane"/>
    <property type="evidence" value="ECO:0007669"/>
    <property type="project" value="UniProtKB-SubCell"/>
</dbReference>
<proteinExistence type="predicted"/>
<evidence type="ECO:0000313" key="6">
    <source>
        <dbReference type="EMBL" id="MBB5888132.1"/>
    </source>
</evidence>
<keyword evidence="4 5" id="KW-0472">Membrane</keyword>
<dbReference type="Pfam" id="PF02674">
    <property type="entry name" value="Colicin_V"/>
    <property type="match status" value="1"/>
</dbReference>
<dbReference type="RefSeq" id="WP_183539899.1">
    <property type="nucleotide sequence ID" value="NZ_JACHHV010000015.1"/>
</dbReference>
<evidence type="ECO:0000256" key="4">
    <source>
        <dbReference type="ARBA" id="ARBA00023136"/>
    </source>
</evidence>
<dbReference type="EMBL" id="JACHHV010000015">
    <property type="protein sequence ID" value="MBB5888132.1"/>
    <property type="molecule type" value="Genomic_DNA"/>
</dbReference>
<gene>
    <name evidence="6" type="ORF">HNQ37_001024</name>
</gene>
<feature type="transmembrane region" description="Helical" evidence="5">
    <location>
        <begin position="156"/>
        <end position="176"/>
    </location>
</feature>
<reference evidence="6 7" key="1">
    <citation type="submission" date="2020-08" db="EMBL/GenBank/DDBJ databases">
        <title>Genomic Encyclopedia of Type Strains, Phase IV (KMG-IV): sequencing the most valuable type-strain genomes for metagenomic binning, comparative biology and taxonomic classification.</title>
        <authorList>
            <person name="Goeker M."/>
        </authorList>
    </citation>
    <scope>NUCLEOTIDE SEQUENCE [LARGE SCALE GENOMIC DNA]</scope>
    <source>
        <strain evidence="6 7">DSM 14925</strain>
    </source>
</reference>
<dbReference type="InterPro" id="IPR003825">
    <property type="entry name" value="Colicin-V_CvpA"/>
</dbReference>
<sequence>MTLTLILIVFLIGAFINGWHRGLFLELMSLLSTIFSFVVASLFYKDLANKTITRLSLEVPKGTYQIIDKTVSSQASQSFFSSVSFLVIFIVASIFAGLFLLLFRKFSNFLSFGKLGRLVAGILSVLVTYFALQLLLTLLALLPVNDLQTFLSSSGFAQYIILHTPISSNALLHLFINNVLHLNIY</sequence>
<dbReference type="AlphaFoldDB" id="A0A841C966"/>
<evidence type="ECO:0000256" key="2">
    <source>
        <dbReference type="ARBA" id="ARBA00022692"/>
    </source>
</evidence>